<proteinExistence type="predicted"/>
<evidence type="ECO:0000259" key="4">
    <source>
        <dbReference type="Pfam" id="PF23203"/>
    </source>
</evidence>
<gene>
    <name evidence="5" type="ORF">TSIB3V08_LOCUS13041</name>
</gene>
<reference evidence="5" key="1">
    <citation type="submission" date="2020-11" db="EMBL/GenBank/DDBJ databases">
        <authorList>
            <person name="Tran Van P."/>
        </authorList>
    </citation>
    <scope>NUCLEOTIDE SEQUENCE</scope>
</reference>
<accession>A0A7R9G6H2</accession>
<keyword evidence="1" id="KW-0963">Cytoplasm</keyword>
<dbReference type="AlphaFoldDB" id="A0A7R9G6H2"/>
<dbReference type="Pfam" id="PF23203">
    <property type="entry name" value="KIF21A"/>
    <property type="match status" value="1"/>
</dbReference>
<evidence type="ECO:0000256" key="2">
    <source>
        <dbReference type="ARBA" id="ARBA00022701"/>
    </source>
</evidence>
<sequence>MIRKNMCLAAVTSDSQNLGGCLPGRDSYATSHGVTSIPGRVLLQVEEIKGGLDGLELGQGLIDVNEARYFIEKLYNMAVSQTYIAAQKELGIKEMEIKLNGITQRNQVQDELFQHVVRTQGLDLATLSRPVSSNSSNSSSRSTSPTDTMIHFHPDVIFGRSLEFLVGRCFPLFLFRILQGLLKVLPFFKISCEACLMI</sequence>
<organism evidence="5">
    <name type="scientific">Timema shepardi</name>
    <name type="common">Walking stick</name>
    <dbReference type="NCBI Taxonomy" id="629360"/>
    <lineage>
        <taxon>Eukaryota</taxon>
        <taxon>Metazoa</taxon>
        <taxon>Ecdysozoa</taxon>
        <taxon>Arthropoda</taxon>
        <taxon>Hexapoda</taxon>
        <taxon>Insecta</taxon>
        <taxon>Pterygota</taxon>
        <taxon>Neoptera</taxon>
        <taxon>Polyneoptera</taxon>
        <taxon>Phasmatodea</taxon>
        <taxon>Timematodea</taxon>
        <taxon>Timematoidea</taxon>
        <taxon>Timematidae</taxon>
        <taxon>Timema</taxon>
    </lineage>
</organism>
<keyword evidence="2" id="KW-0493">Microtubule</keyword>
<name>A0A7R9G6H2_TIMSH</name>
<keyword evidence="3" id="KW-0175">Coiled coil</keyword>
<evidence type="ECO:0000256" key="3">
    <source>
        <dbReference type="ARBA" id="ARBA00023054"/>
    </source>
</evidence>
<evidence type="ECO:0000256" key="1">
    <source>
        <dbReference type="ARBA" id="ARBA00022490"/>
    </source>
</evidence>
<feature type="domain" description="KIF21A/B second helical" evidence="4">
    <location>
        <begin position="61"/>
        <end position="100"/>
    </location>
</feature>
<dbReference type="GO" id="GO:0005874">
    <property type="term" value="C:microtubule"/>
    <property type="evidence" value="ECO:0007669"/>
    <property type="project" value="UniProtKB-KW"/>
</dbReference>
<dbReference type="EMBL" id="OC019454">
    <property type="protein sequence ID" value="CAD7269041.1"/>
    <property type="molecule type" value="Genomic_DNA"/>
</dbReference>
<dbReference type="InterPro" id="IPR056532">
    <property type="entry name" value="KIF21A/B_hel_2"/>
</dbReference>
<protein>
    <recommendedName>
        <fullName evidence="4">KIF21A/B second helical domain-containing protein</fullName>
    </recommendedName>
</protein>
<evidence type="ECO:0000313" key="5">
    <source>
        <dbReference type="EMBL" id="CAD7269041.1"/>
    </source>
</evidence>